<dbReference type="AlphaFoldDB" id="A0A5M6CHA1"/>
<dbReference type="RefSeq" id="WP_150032214.1">
    <property type="nucleotide sequence ID" value="NZ_VWSH01000002.1"/>
</dbReference>
<feature type="transmembrane region" description="Helical" evidence="1">
    <location>
        <begin position="1071"/>
        <end position="1095"/>
    </location>
</feature>
<protein>
    <submittedName>
        <fullName evidence="2">Uncharacterized protein</fullName>
    </submittedName>
</protein>
<evidence type="ECO:0000313" key="2">
    <source>
        <dbReference type="EMBL" id="KAA5534534.1"/>
    </source>
</evidence>
<keyword evidence="1" id="KW-1133">Transmembrane helix</keyword>
<evidence type="ECO:0000256" key="1">
    <source>
        <dbReference type="SAM" id="Phobius"/>
    </source>
</evidence>
<gene>
    <name evidence="2" type="ORF">F0919_07895</name>
</gene>
<sequence>MEKQPNVSRISIGKDTEKKLNLTIGTDVVDYMEAARLFGKESISANPRTLYQQRLISIPNKKNAVVTPMFLSIGTQHELFLVIHDGSANGWTQYNLGVAFGKDARITAVGADYTEKDNISIAVAVADSADTSGPQRSRIFIAYNIKSATADWNDIKWTDYGTRGNVDVTGIRMVHHGKSVTTVLVGNENQKEQFYLISDKLQEKLFSKCIVFDAVTDFDEVTSFKAGVLSYTGAGLFVLGKSKGTQRLVFRAFPKITAAGKAGSNPPGVQLPCPENAMVIETGMVTEDGSSLYIGGTGIYVLPAKTLMDMEDAVLQEIAPASEATNINEILVAENGDKTVLCSLNLEGKLQQFTYNPGEKHWSSLLLRKDIAEIALAHGDENVSASMLVINRRHQCFFLMRDEAYGNWSEAALTIKDSDKVTKVTCYSTCFRLFDDADAPLAGHKVKISASVLSAVIINQETVYLGPGIPDYEISTNEMASITIYDKAKSFTPATYRFKIDGIEEAIDVNPANGIFDTFKNISASELQKATVQSDTGTPSYLLPDEYRNGNNEELTAVTQTLNQLSKISTGPGTVSGIQKVSAGDFFSSRLAAVGTSSDFQLGLQVNANGTIALRQDTGIDFARIANDAGKFIAGLGDSIADFFTGLAHKVTEGFTFLVRKVTEAAESVYEFVCKVGQSIKKFIVSTLEEIGGFFTWLWDKIKVGVEKVWDYVKFLFNWQDILLVKDTIKEYLSNSVNTVSGYIPKLKQKTLSGIDTLLANLDTLREQLNVPNLGKDDRIAKVAADNTPAESKADSDKITGNSIFQWIMQKIKDAFNYLISMDIDKELEAFFDSLTGFISGTLSGLFQELSTTFNNIKRNVGSVLGDNFSISDLSFEKIKQIVLIVGFDVVTALINIIRKIVDGLFTLMEKAFSLFRKLMFGTIRFPFIEDLYKLITSKELDTSFTVADVISMLVAVPATIAMKILKVDAIDKEAGRPVIQSDIAIPEKISLFKKYFAKEIDTVTQVGKFAAIFIPAVTSFLDVWSVGGAYLEGKQAAPKVFGFFSGLALLAGAYSVYAEASEISMTGSPVLVALEVGAAAFGGFGVIFSGLFWLGDGVQKKGLKTFEAVTYGIRAFLRIPIFILKEKKGLKQVFELSTGLMKDAGKVCACAAIPVEEPQSKALLVIGNFGFSYLSIGTGLAAFMIKD</sequence>
<keyword evidence="3" id="KW-1185">Reference proteome</keyword>
<keyword evidence="1" id="KW-0472">Membrane</keyword>
<name>A0A5M6CHA1_9BACT</name>
<feature type="transmembrane region" description="Helical" evidence="1">
    <location>
        <begin position="1041"/>
        <end position="1059"/>
    </location>
</feature>
<accession>A0A5M6CHA1</accession>
<reference evidence="2 3" key="1">
    <citation type="submission" date="2019-09" db="EMBL/GenBank/DDBJ databases">
        <title>Genome sequence and assembly of Taibaiella sp.</title>
        <authorList>
            <person name="Chhetri G."/>
        </authorList>
    </citation>
    <scope>NUCLEOTIDE SEQUENCE [LARGE SCALE GENOMIC DNA]</scope>
    <source>
        <strain evidence="2 3">KVB11</strain>
    </source>
</reference>
<keyword evidence="1" id="KW-0812">Transmembrane</keyword>
<feature type="transmembrane region" description="Helical" evidence="1">
    <location>
        <begin position="1163"/>
        <end position="1186"/>
    </location>
</feature>
<feature type="transmembrane region" description="Helical" evidence="1">
    <location>
        <begin position="1010"/>
        <end position="1032"/>
    </location>
</feature>
<dbReference type="EMBL" id="VWSH01000002">
    <property type="protein sequence ID" value="KAA5534534.1"/>
    <property type="molecule type" value="Genomic_DNA"/>
</dbReference>
<evidence type="ECO:0000313" key="3">
    <source>
        <dbReference type="Proteomes" id="UP000323632"/>
    </source>
</evidence>
<proteinExistence type="predicted"/>
<organism evidence="2 3">
    <name type="scientific">Taibaiella lutea</name>
    <dbReference type="NCBI Taxonomy" id="2608001"/>
    <lineage>
        <taxon>Bacteria</taxon>
        <taxon>Pseudomonadati</taxon>
        <taxon>Bacteroidota</taxon>
        <taxon>Chitinophagia</taxon>
        <taxon>Chitinophagales</taxon>
        <taxon>Chitinophagaceae</taxon>
        <taxon>Taibaiella</taxon>
    </lineage>
</organism>
<comment type="caution">
    <text evidence="2">The sequence shown here is derived from an EMBL/GenBank/DDBJ whole genome shotgun (WGS) entry which is preliminary data.</text>
</comment>
<dbReference type="Proteomes" id="UP000323632">
    <property type="component" value="Unassembled WGS sequence"/>
</dbReference>